<dbReference type="PROSITE" id="PS51257">
    <property type="entry name" value="PROKAR_LIPOPROTEIN"/>
    <property type="match status" value="1"/>
</dbReference>
<dbReference type="RefSeq" id="WP_271636184.1">
    <property type="nucleotide sequence ID" value="NZ_CP094970.1"/>
</dbReference>
<dbReference type="KEGG" id="sgrg:L0C25_09190"/>
<protein>
    <recommendedName>
        <fullName evidence="4">Secreted protein</fullName>
    </recommendedName>
</protein>
<dbReference type="NCBIfam" id="NF038015">
    <property type="entry name" value="AztD"/>
    <property type="match status" value="1"/>
</dbReference>
<feature type="compositionally biased region" description="Polar residues" evidence="1">
    <location>
        <begin position="40"/>
        <end position="49"/>
    </location>
</feature>
<proteinExistence type="predicted"/>
<dbReference type="Gene3D" id="2.130.10.10">
    <property type="entry name" value="YVTN repeat-like/Quinoprotein amine dehydrogenase"/>
    <property type="match status" value="2"/>
</dbReference>
<gene>
    <name evidence="2" type="ORF">L0C25_09190</name>
</gene>
<feature type="region of interest" description="Disordered" evidence="1">
    <location>
        <begin position="27"/>
        <end position="49"/>
    </location>
</feature>
<dbReference type="EMBL" id="CP094970">
    <property type="protein sequence ID" value="UYM07229.1"/>
    <property type="molecule type" value="Genomic_DNA"/>
</dbReference>
<reference evidence="2" key="1">
    <citation type="submission" date="2022-01" db="EMBL/GenBank/DDBJ databases">
        <title>Nocardioidaceae gen. sp. A5X3R13.</title>
        <authorList>
            <person name="Lopez Marin M.A."/>
            <person name="Uhlik O."/>
        </authorList>
    </citation>
    <scope>NUCLEOTIDE SEQUENCE</scope>
    <source>
        <strain evidence="2">A5X3R13</strain>
    </source>
</reference>
<dbReference type="Proteomes" id="UP001164390">
    <property type="component" value="Chromosome"/>
</dbReference>
<evidence type="ECO:0000256" key="1">
    <source>
        <dbReference type="SAM" id="MobiDB-lite"/>
    </source>
</evidence>
<dbReference type="SUPFAM" id="SSF50969">
    <property type="entry name" value="YVTN repeat-like/Quinoprotein amine dehydrogenase"/>
    <property type="match status" value="1"/>
</dbReference>
<evidence type="ECO:0008006" key="4">
    <source>
        <dbReference type="Google" id="ProtNLM"/>
    </source>
</evidence>
<dbReference type="AlphaFoldDB" id="A0AA46YN44"/>
<dbReference type="InterPro" id="IPR047697">
    <property type="entry name" value="AztD-like"/>
</dbReference>
<dbReference type="InterPro" id="IPR011044">
    <property type="entry name" value="Quino_amine_DH_bsu"/>
</dbReference>
<keyword evidence="3" id="KW-1185">Reference proteome</keyword>
<accession>A0AA46YN44</accession>
<organism evidence="2 3">
    <name type="scientific">Solicola gregarius</name>
    <dbReference type="NCBI Taxonomy" id="2908642"/>
    <lineage>
        <taxon>Bacteria</taxon>
        <taxon>Bacillati</taxon>
        <taxon>Actinomycetota</taxon>
        <taxon>Actinomycetes</taxon>
        <taxon>Propionibacteriales</taxon>
        <taxon>Nocardioidaceae</taxon>
        <taxon>Solicola</taxon>
    </lineage>
</organism>
<evidence type="ECO:0000313" key="3">
    <source>
        <dbReference type="Proteomes" id="UP001164390"/>
    </source>
</evidence>
<name>A0AA46YN44_9ACTN</name>
<sequence>MTNDLRTRRARAAAFLTPVLFLAACGSDPDESKSAATKDPTATEQEMSTATPRLVSTYDGGLHVLDANTLELLETVELDGFTRVNPAGDDRHVIVSTDAAFRVLDTGAWSEAHGDHEHHFTAQPELTDVTFETDHPGHVVHHADHTALFSDGTGRIEIFETSDLANGKPASTVLSAEQPHHGVAVPLPNGGLATSVGNEETRPGVTVRDAAGREVVRNEKCPDVHGEAGAAGGRVVFGCEDGVLVYDSGRFTKIASPDAYGRIGTQVGAEESPIVLGDYKVDPKAELERPDRVSLIDTARETIRLVDLGTSYSFRSLGRGPRGEAIVLGTDGALHVIDPVSGKRTDSIPVVGSWREPVDWQLTRPTLFLHANTAYVTEPATDELHRVDLAKGEVTASITLPRTPNELTGVGG</sequence>
<dbReference type="InterPro" id="IPR015943">
    <property type="entry name" value="WD40/YVTN_repeat-like_dom_sf"/>
</dbReference>
<evidence type="ECO:0000313" key="2">
    <source>
        <dbReference type="EMBL" id="UYM07229.1"/>
    </source>
</evidence>